<feature type="domain" description="HAMP" evidence="10">
    <location>
        <begin position="209"/>
        <end position="262"/>
    </location>
</feature>
<dbReference type="GO" id="GO:0005886">
    <property type="term" value="C:plasma membrane"/>
    <property type="evidence" value="ECO:0007669"/>
    <property type="project" value="UniProtKB-SubCell"/>
</dbReference>
<dbReference type="CDD" id="cd06225">
    <property type="entry name" value="HAMP"/>
    <property type="match status" value="1"/>
</dbReference>
<keyword evidence="8" id="KW-1133">Transmembrane helix</keyword>
<dbReference type="Gene3D" id="6.10.340.10">
    <property type="match status" value="1"/>
</dbReference>
<dbReference type="GO" id="GO:0007165">
    <property type="term" value="P:signal transduction"/>
    <property type="evidence" value="ECO:0007669"/>
    <property type="project" value="UniProtKB-KW"/>
</dbReference>
<dbReference type="InterPro" id="IPR004089">
    <property type="entry name" value="MCPsignal_dom"/>
</dbReference>
<feature type="region of interest" description="Disordered" evidence="7">
    <location>
        <begin position="524"/>
        <end position="544"/>
    </location>
</feature>
<dbReference type="SUPFAM" id="SSF58104">
    <property type="entry name" value="Methyl-accepting chemotaxis protein (MCP) signaling domain"/>
    <property type="match status" value="1"/>
</dbReference>
<evidence type="ECO:0000256" key="2">
    <source>
        <dbReference type="ARBA" id="ARBA00022475"/>
    </source>
</evidence>
<comment type="similarity">
    <text evidence="5">Belongs to the methyl-accepting chemotaxis (MCP) protein family.</text>
</comment>
<gene>
    <name evidence="11" type="ORF">SAMN04487936_102503</name>
</gene>
<evidence type="ECO:0000259" key="9">
    <source>
        <dbReference type="PROSITE" id="PS50111"/>
    </source>
</evidence>
<dbReference type="Pfam" id="PF00672">
    <property type="entry name" value="HAMP"/>
    <property type="match status" value="1"/>
</dbReference>
<dbReference type="GO" id="GO:0006935">
    <property type="term" value="P:chemotaxis"/>
    <property type="evidence" value="ECO:0007669"/>
    <property type="project" value="InterPro"/>
</dbReference>
<evidence type="ECO:0000256" key="7">
    <source>
        <dbReference type="SAM" id="MobiDB-lite"/>
    </source>
</evidence>
<dbReference type="SMART" id="SM00283">
    <property type="entry name" value="MA"/>
    <property type="match status" value="1"/>
</dbReference>
<evidence type="ECO:0000256" key="8">
    <source>
        <dbReference type="SAM" id="Phobius"/>
    </source>
</evidence>
<evidence type="ECO:0000256" key="6">
    <source>
        <dbReference type="PROSITE-ProRule" id="PRU00284"/>
    </source>
</evidence>
<keyword evidence="3 8" id="KW-0472">Membrane</keyword>
<dbReference type="Proteomes" id="UP000183557">
    <property type="component" value="Unassembled WGS sequence"/>
</dbReference>
<sequence length="567" mass="61666">MKQKLRNLSIAWKYGLTLIVVFVLFGISTVVVTTLITSIGDDIDALERRGDRALKITEMGSLTRSKSIRVIDYVRTPEQIYIDEFEKRRENFNTLEADIRSKMDSEKELALFDQIVAMDKEMNDVFMEQIVPAVQNGETEAADSLLQDSNTIRSETVDLLAELRTVVNDQRANAIIKAKKDQQLTLLILLASVGISVLIGGLLVYFISRMVTRNLHEVVDVSNQIADGNLSIQAIEYDGKDEIGQLAQSINTMSTNLKEMISQISEVSETVSSQSEELTQSANEVRSGSEQVAVTMQELASGSESQANNATDLSSAMTTFSTQVEEANANGENIRQSSENVLGMTTEGSQLMNLSVQQMAAIDKIVQEAVQKVKGLDSQSQEISKLVSVIRDIADQTNLLALNAAIEAARAGEHGKGFAVVADEVRKLAEQVAESVTDITGIVESIQTESADMAESLQGGYQEVEKGTSQMKTTRETFTKINEAAKEMTNDIQSVTSNLSAISASSQEMNASVEEIASISEEAAAGVEQTSASAQQTSSSMEEVADSSNELSKLAETLNGYVQKFKI</sequence>
<protein>
    <submittedName>
        <fullName evidence="11">Methyl-accepting chemotaxis protein</fullName>
    </submittedName>
</protein>
<dbReference type="AlphaFoldDB" id="A0A1I3S3K9"/>
<dbReference type="OrthoDB" id="9804712at2"/>
<dbReference type="PANTHER" id="PTHR32089:SF112">
    <property type="entry name" value="LYSOZYME-LIKE PROTEIN-RELATED"/>
    <property type="match status" value="1"/>
</dbReference>
<evidence type="ECO:0000259" key="10">
    <source>
        <dbReference type="PROSITE" id="PS50885"/>
    </source>
</evidence>
<feature type="transmembrane region" description="Helical" evidence="8">
    <location>
        <begin position="12"/>
        <end position="39"/>
    </location>
</feature>
<keyword evidence="8" id="KW-0812">Transmembrane</keyword>
<feature type="compositionally biased region" description="Low complexity" evidence="7">
    <location>
        <begin position="524"/>
        <end position="540"/>
    </location>
</feature>
<proteinExistence type="inferred from homology"/>
<feature type="domain" description="Methyl-accepting transducer" evidence="9">
    <location>
        <begin position="281"/>
        <end position="531"/>
    </location>
</feature>
<dbReference type="RefSeq" id="WP_075035560.1">
    <property type="nucleotide sequence ID" value="NZ_FOSB01000002.1"/>
</dbReference>
<dbReference type="InterPro" id="IPR004090">
    <property type="entry name" value="Chemotax_Me-accpt_rcpt"/>
</dbReference>
<evidence type="ECO:0000256" key="5">
    <source>
        <dbReference type="ARBA" id="ARBA00029447"/>
    </source>
</evidence>
<evidence type="ECO:0000313" key="12">
    <source>
        <dbReference type="Proteomes" id="UP000183557"/>
    </source>
</evidence>
<dbReference type="PROSITE" id="PS50885">
    <property type="entry name" value="HAMP"/>
    <property type="match status" value="1"/>
</dbReference>
<dbReference type="PROSITE" id="PS50111">
    <property type="entry name" value="CHEMOTAXIS_TRANSDUC_2"/>
    <property type="match status" value="1"/>
</dbReference>
<keyword evidence="4 6" id="KW-0807">Transducer</keyword>
<evidence type="ECO:0000256" key="3">
    <source>
        <dbReference type="ARBA" id="ARBA00023136"/>
    </source>
</evidence>
<feature type="transmembrane region" description="Helical" evidence="8">
    <location>
        <begin position="184"/>
        <end position="207"/>
    </location>
</feature>
<reference evidence="12" key="1">
    <citation type="submission" date="2016-10" db="EMBL/GenBank/DDBJ databases">
        <authorList>
            <person name="Varghese N."/>
            <person name="Submissions S."/>
        </authorList>
    </citation>
    <scope>NUCLEOTIDE SEQUENCE [LARGE SCALE GENOMIC DNA]</scope>
    <source>
        <strain evidence="12">CGMCC 1.3704</strain>
    </source>
</reference>
<dbReference type="PRINTS" id="PR00260">
    <property type="entry name" value="CHEMTRNSDUCR"/>
</dbReference>
<evidence type="ECO:0000256" key="1">
    <source>
        <dbReference type="ARBA" id="ARBA00004236"/>
    </source>
</evidence>
<accession>A0A1I3S3K9</accession>
<dbReference type="CDD" id="cd11386">
    <property type="entry name" value="MCP_signal"/>
    <property type="match status" value="1"/>
</dbReference>
<dbReference type="EMBL" id="FOSB01000002">
    <property type="protein sequence ID" value="SFJ52652.1"/>
    <property type="molecule type" value="Genomic_DNA"/>
</dbReference>
<dbReference type="InterPro" id="IPR003660">
    <property type="entry name" value="HAMP_dom"/>
</dbReference>
<organism evidence="11 12">
    <name type="scientific">Halobacillus dabanensis</name>
    <dbReference type="NCBI Taxonomy" id="240302"/>
    <lineage>
        <taxon>Bacteria</taxon>
        <taxon>Bacillati</taxon>
        <taxon>Bacillota</taxon>
        <taxon>Bacilli</taxon>
        <taxon>Bacillales</taxon>
        <taxon>Bacillaceae</taxon>
        <taxon>Halobacillus</taxon>
    </lineage>
</organism>
<dbReference type="GO" id="GO:0004888">
    <property type="term" value="F:transmembrane signaling receptor activity"/>
    <property type="evidence" value="ECO:0007669"/>
    <property type="project" value="InterPro"/>
</dbReference>
<keyword evidence="12" id="KW-1185">Reference proteome</keyword>
<evidence type="ECO:0000256" key="4">
    <source>
        <dbReference type="ARBA" id="ARBA00023224"/>
    </source>
</evidence>
<dbReference type="Pfam" id="PF00015">
    <property type="entry name" value="MCPsignal"/>
    <property type="match status" value="1"/>
</dbReference>
<dbReference type="Gene3D" id="1.10.287.950">
    <property type="entry name" value="Methyl-accepting chemotaxis protein"/>
    <property type="match status" value="1"/>
</dbReference>
<comment type="subcellular location">
    <subcellularLocation>
        <location evidence="1">Cell membrane</location>
    </subcellularLocation>
</comment>
<keyword evidence="2" id="KW-1003">Cell membrane</keyword>
<dbReference type="SMART" id="SM00304">
    <property type="entry name" value="HAMP"/>
    <property type="match status" value="1"/>
</dbReference>
<dbReference type="PANTHER" id="PTHR32089">
    <property type="entry name" value="METHYL-ACCEPTING CHEMOTAXIS PROTEIN MCPB"/>
    <property type="match status" value="1"/>
</dbReference>
<name>A0A1I3S3K9_HALDA</name>
<evidence type="ECO:0000313" key="11">
    <source>
        <dbReference type="EMBL" id="SFJ52652.1"/>
    </source>
</evidence>